<reference evidence="1 2" key="1">
    <citation type="submission" date="2020-06" db="EMBL/GenBank/DDBJ databases">
        <title>Sulfitobacter algicola sp. nov., isolated from green algae.</title>
        <authorList>
            <person name="Wang C."/>
        </authorList>
    </citation>
    <scope>NUCLEOTIDE SEQUENCE [LARGE SCALE GENOMIC DNA]</scope>
    <source>
        <strain evidence="1 2">1151</strain>
    </source>
</reference>
<dbReference type="RefSeq" id="WP_174137832.1">
    <property type="nucleotide sequence ID" value="NZ_JABUFE010000005.1"/>
</dbReference>
<name>A0ABX2IQH2_9RHOB</name>
<accession>A0ABX2IQH2</accession>
<evidence type="ECO:0000313" key="1">
    <source>
        <dbReference type="EMBL" id="NSX55114.1"/>
    </source>
</evidence>
<keyword evidence="2" id="KW-1185">Reference proteome</keyword>
<gene>
    <name evidence="1" type="ORF">HRQ87_09900</name>
</gene>
<dbReference type="Proteomes" id="UP000777935">
    <property type="component" value="Unassembled WGS sequence"/>
</dbReference>
<evidence type="ECO:0000313" key="2">
    <source>
        <dbReference type="Proteomes" id="UP000777935"/>
    </source>
</evidence>
<organism evidence="1 2">
    <name type="scientific">Parasulfitobacter algicola</name>
    <dbReference type="NCBI Taxonomy" id="2614809"/>
    <lineage>
        <taxon>Bacteria</taxon>
        <taxon>Pseudomonadati</taxon>
        <taxon>Pseudomonadota</taxon>
        <taxon>Alphaproteobacteria</taxon>
        <taxon>Rhodobacterales</taxon>
        <taxon>Roseobacteraceae</taxon>
        <taxon>Parasulfitobacter</taxon>
    </lineage>
</organism>
<dbReference type="EMBL" id="JABUFE010000005">
    <property type="protein sequence ID" value="NSX55114.1"/>
    <property type="molecule type" value="Genomic_DNA"/>
</dbReference>
<sequence length="116" mass="13544">MGMFAELLCIGPFKNELVEHYEYNQDYYTETKQSTPIISLLFGIDGNRKSKEFARSLGIDDPWNFNQHLIDNQSIDFAKIEEFLASCDPGQQYKRDYERLVAFVKHGYSIYFLPNG</sequence>
<protein>
    <submittedName>
        <fullName evidence="1">Uncharacterized protein</fullName>
    </submittedName>
</protein>
<comment type="caution">
    <text evidence="1">The sequence shown here is derived from an EMBL/GenBank/DDBJ whole genome shotgun (WGS) entry which is preliminary data.</text>
</comment>
<proteinExistence type="predicted"/>